<dbReference type="AlphaFoldDB" id="A0A1G2PK47"/>
<organism evidence="4 5">
    <name type="scientific">Candidatus Terrybacteria bacterium RIFCSPHIGHO2_01_FULL_48_17</name>
    <dbReference type="NCBI Taxonomy" id="1802362"/>
    <lineage>
        <taxon>Bacteria</taxon>
        <taxon>Candidatus Terryibacteriota</taxon>
    </lineage>
</organism>
<gene>
    <name evidence="4" type="ORF">A2806_00680</name>
</gene>
<feature type="binding site" evidence="3">
    <location>
        <position position="101"/>
    </location>
    <ligand>
        <name>Zn(2+)</name>
        <dbReference type="ChEBI" id="CHEBI:29105"/>
        <label>2</label>
    </ligand>
</feature>
<reference evidence="4 5" key="1">
    <citation type="journal article" date="2016" name="Nat. Commun.">
        <title>Thousands of microbial genomes shed light on interconnected biogeochemical processes in an aquifer system.</title>
        <authorList>
            <person name="Anantharaman K."/>
            <person name="Brown C.T."/>
            <person name="Hug L.A."/>
            <person name="Sharon I."/>
            <person name="Castelle C.J."/>
            <person name="Probst A.J."/>
            <person name="Thomas B.C."/>
            <person name="Singh A."/>
            <person name="Wilkins M.J."/>
            <person name="Karaoz U."/>
            <person name="Brodie E.L."/>
            <person name="Williams K.H."/>
            <person name="Hubbard S.S."/>
            <person name="Banfield J.F."/>
        </authorList>
    </citation>
    <scope>NUCLEOTIDE SEQUENCE [LARGE SCALE GENOMIC DNA]</scope>
</reference>
<dbReference type="SUPFAM" id="SSF51569">
    <property type="entry name" value="Aldolase"/>
    <property type="match status" value="1"/>
</dbReference>
<name>A0A1G2PK47_9BACT</name>
<dbReference type="Pfam" id="PF01116">
    <property type="entry name" value="F_bP_aldolase"/>
    <property type="match status" value="1"/>
</dbReference>
<feature type="binding site" evidence="3">
    <location>
        <position position="131"/>
    </location>
    <ligand>
        <name>Zn(2+)</name>
        <dbReference type="ChEBI" id="CHEBI:29105"/>
        <label>2</label>
    </ligand>
</feature>
<feature type="binding site" evidence="3">
    <location>
        <position position="211"/>
    </location>
    <ligand>
        <name>Zn(2+)</name>
        <dbReference type="ChEBI" id="CHEBI:29105"/>
        <label>1</label>
        <note>catalytic</note>
    </ligand>
</feature>
<feature type="binding site" evidence="2">
    <location>
        <begin position="234"/>
        <end position="237"/>
    </location>
    <ligand>
        <name>dihydroxyacetone phosphate</name>
        <dbReference type="ChEBI" id="CHEBI:57642"/>
    </ligand>
</feature>
<feature type="binding site" evidence="2">
    <location>
        <position position="183"/>
    </location>
    <ligand>
        <name>dihydroxyacetone phosphate</name>
        <dbReference type="ChEBI" id="CHEBI:57642"/>
    </ligand>
</feature>
<dbReference type="EMBL" id="MHSS01000008">
    <property type="protein sequence ID" value="OHA48139.1"/>
    <property type="molecule type" value="Genomic_DNA"/>
</dbReference>
<dbReference type="Gene3D" id="3.20.20.70">
    <property type="entry name" value="Aldolase class I"/>
    <property type="match status" value="1"/>
</dbReference>
<dbReference type="InterPro" id="IPR013785">
    <property type="entry name" value="Aldolase_TIM"/>
</dbReference>
<evidence type="ECO:0000256" key="3">
    <source>
        <dbReference type="PIRSR" id="PIRSR001359-3"/>
    </source>
</evidence>
<evidence type="ECO:0000256" key="1">
    <source>
        <dbReference type="PIRSR" id="PIRSR001359-1"/>
    </source>
</evidence>
<evidence type="ECO:0008006" key="6">
    <source>
        <dbReference type="Google" id="ProtNLM"/>
    </source>
</evidence>
<dbReference type="CDD" id="cd00947">
    <property type="entry name" value="TBP_aldolase_IIB"/>
    <property type="match status" value="1"/>
</dbReference>
<dbReference type="InterPro" id="IPR000771">
    <property type="entry name" value="FBA_II"/>
</dbReference>
<dbReference type="GO" id="GO:0008270">
    <property type="term" value="F:zinc ion binding"/>
    <property type="evidence" value="ECO:0007669"/>
    <property type="project" value="InterPro"/>
</dbReference>
<feature type="active site" description="Proton donor" evidence="1">
    <location>
        <position position="79"/>
    </location>
</feature>
<dbReference type="InterPro" id="IPR050246">
    <property type="entry name" value="Class_II_FBP_aldolase"/>
</dbReference>
<sequence>MHVKELFAKAHHEKFAIGAFNVANIETMRAIVEAAAELASPVLIESSPGETKWMGARNVISVARNFSSEYGIPIFVNLDHAETFDECMVGIEAGYDLIHFDGSALSYKENMEITKKVVSEAHAKDLMVEAEIDRMARKSSEVYKEQITIEELKKTFSDPQKVREFVQATNVDTMATLFGNIHGIFPTQPPLDIGLLQKICEVIPDTFLSLHGGSGIPDSQVQQAIKIGGVVKVNINTEMRLAFRQTLEKTLQENTKELAMYKVLPPVIDAVKGVVRKKIKIFGSANKI</sequence>
<dbReference type="STRING" id="1802362.A2806_00680"/>
<evidence type="ECO:0000256" key="2">
    <source>
        <dbReference type="PIRSR" id="PIRSR001359-2"/>
    </source>
</evidence>
<keyword evidence="3" id="KW-0479">Metal-binding</keyword>
<keyword evidence="3" id="KW-0862">Zinc</keyword>
<evidence type="ECO:0000313" key="4">
    <source>
        <dbReference type="EMBL" id="OHA48139.1"/>
    </source>
</evidence>
<dbReference type="PANTHER" id="PTHR30304">
    <property type="entry name" value="D-TAGATOSE-1,6-BISPHOSPHATE ALDOLASE"/>
    <property type="match status" value="1"/>
</dbReference>
<dbReference type="GO" id="GO:0016832">
    <property type="term" value="F:aldehyde-lyase activity"/>
    <property type="evidence" value="ECO:0007669"/>
    <property type="project" value="InterPro"/>
</dbReference>
<protein>
    <recommendedName>
        <fullName evidence="6">Tagatose-bisphosphate aldolase</fullName>
    </recommendedName>
</protein>
<feature type="binding site" evidence="3">
    <location>
        <position position="182"/>
    </location>
    <ligand>
        <name>Zn(2+)</name>
        <dbReference type="ChEBI" id="CHEBI:29105"/>
        <label>1</label>
        <note>catalytic</note>
    </ligand>
</feature>
<accession>A0A1G2PK47</accession>
<dbReference type="Proteomes" id="UP000177629">
    <property type="component" value="Unassembled WGS sequence"/>
</dbReference>
<evidence type="ECO:0000313" key="5">
    <source>
        <dbReference type="Proteomes" id="UP000177629"/>
    </source>
</evidence>
<comment type="caution">
    <text evidence="4">The sequence shown here is derived from an EMBL/GenBank/DDBJ whole genome shotgun (WGS) entry which is preliminary data.</text>
</comment>
<dbReference type="GO" id="GO:0005975">
    <property type="term" value="P:carbohydrate metabolic process"/>
    <property type="evidence" value="ECO:0007669"/>
    <property type="project" value="InterPro"/>
</dbReference>
<proteinExistence type="predicted"/>
<feature type="binding site" evidence="3">
    <location>
        <position position="80"/>
    </location>
    <ligand>
        <name>Zn(2+)</name>
        <dbReference type="ChEBI" id="CHEBI:29105"/>
        <label>1</label>
        <note>catalytic</note>
    </ligand>
</feature>
<dbReference type="PIRSF" id="PIRSF001359">
    <property type="entry name" value="F_bP_aldolase_II"/>
    <property type="match status" value="1"/>
</dbReference>
<dbReference type="PANTHER" id="PTHR30304:SF0">
    <property type="entry name" value="D-TAGATOSE-1,6-BISPHOSPHATE ALDOLASE SUBUNIT GATY-RELATED"/>
    <property type="match status" value="1"/>
</dbReference>
<feature type="binding site" evidence="2">
    <location>
        <begin position="212"/>
        <end position="214"/>
    </location>
    <ligand>
        <name>dihydroxyacetone phosphate</name>
        <dbReference type="ChEBI" id="CHEBI:57642"/>
    </ligand>
</feature>
<comment type="cofactor">
    <cofactor evidence="3">
        <name>Zn(2+)</name>
        <dbReference type="ChEBI" id="CHEBI:29105"/>
    </cofactor>
    <text evidence="3">Binds 2 Zn(2+) ions per subunit. One is catalytic and the other provides a structural contribution.</text>
</comment>
<dbReference type="NCBIfam" id="TIGR00167">
    <property type="entry name" value="cbbA"/>
    <property type="match status" value="1"/>
</dbReference>